<feature type="compositionally biased region" description="Basic and acidic residues" evidence="1">
    <location>
        <begin position="1"/>
        <end position="35"/>
    </location>
</feature>
<dbReference type="Pfam" id="PF09527">
    <property type="entry name" value="ATPase_gene1"/>
    <property type="match status" value="1"/>
</dbReference>
<organism evidence="3 4">
    <name type="scientific">Xanthobacter agilis</name>
    <dbReference type="NCBI Taxonomy" id="47492"/>
    <lineage>
        <taxon>Bacteria</taxon>
        <taxon>Pseudomonadati</taxon>
        <taxon>Pseudomonadota</taxon>
        <taxon>Alphaproteobacteria</taxon>
        <taxon>Hyphomicrobiales</taxon>
        <taxon>Xanthobacteraceae</taxon>
        <taxon>Xanthobacter</taxon>
    </lineage>
</organism>
<dbReference type="EMBL" id="JAUSVY010000001">
    <property type="protein sequence ID" value="MDQ0503371.1"/>
    <property type="molecule type" value="Genomic_DNA"/>
</dbReference>
<dbReference type="InterPro" id="IPR032820">
    <property type="entry name" value="ATPase_put"/>
</dbReference>
<evidence type="ECO:0000313" key="3">
    <source>
        <dbReference type="EMBL" id="MDQ0503371.1"/>
    </source>
</evidence>
<gene>
    <name evidence="3" type="ORF">QOZ94_000141</name>
</gene>
<keyword evidence="2" id="KW-0812">Transmembrane</keyword>
<feature type="region of interest" description="Disordered" evidence="1">
    <location>
        <begin position="1"/>
        <end position="61"/>
    </location>
</feature>
<dbReference type="RefSeq" id="WP_237344301.1">
    <property type="nucleotide sequence ID" value="NZ_JABWGX010000003.1"/>
</dbReference>
<comment type="caution">
    <text evidence="3">The sequence shown here is derived from an EMBL/GenBank/DDBJ whole genome shotgun (WGS) entry which is preliminary data.</text>
</comment>
<sequence>MSEPEHSPSGERNRAADQGRKPGSDDTELNARLERLNSSLSDVRAKAPVPEATGATDTSSRSGVALAFRLGAEFVSGVLVGAAIGYGIDRFLAISPWGLIVFTLIGFAAGVINMMRAAGEGPSRNRPKS</sequence>
<proteinExistence type="predicted"/>
<keyword evidence="4" id="KW-1185">Reference proteome</keyword>
<dbReference type="Proteomes" id="UP001241747">
    <property type="component" value="Unassembled WGS sequence"/>
</dbReference>
<accession>A0ABU0L8C1</accession>
<protein>
    <submittedName>
        <fullName evidence="3">ATP synthase protein I</fullName>
    </submittedName>
</protein>
<feature type="transmembrane region" description="Helical" evidence="2">
    <location>
        <begin position="66"/>
        <end position="88"/>
    </location>
</feature>
<keyword evidence="2" id="KW-1133">Transmembrane helix</keyword>
<reference evidence="3 4" key="1">
    <citation type="submission" date="2023-07" db="EMBL/GenBank/DDBJ databases">
        <title>Genomic Encyclopedia of Type Strains, Phase IV (KMG-IV): sequencing the most valuable type-strain genomes for metagenomic binning, comparative biology and taxonomic classification.</title>
        <authorList>
            <person name="Goeker M."/>
        </authorList>
    </citation>
    <scope>NUCLEOTIDE SEQUENCE [LARGE SCALE GENOMIC DNA]</scope>
    <source>
        <strain evidence="3 4">DSM 3770</strain>
    </source>
</reference>
<feature type="transmembrane region" description="Helical" evidence="2">
    <location>
        <begin position="94"/>
        <end position="115"/>
    </location>
</feature>
<name>A0ABU0L8C1_XANAG</name>
<evidence type="ECO:0000313" key="4">
    <source>
        <dbReference type="Proteomes" id="UP001241747"/>
    </source>
</evidence>
<keyword evidence="2" id="KW-0472">Membrane</keyword>
<evidence type="ECO:0000256" key="2">
    <source>
        <dbReference type="SAM" id="Phobius"/>
    </source>
</evidence>
<evidence type="ECO:0000256" key="1">
    <source>
        <dbReference type="SAM" id="MobiDB-lite"/>
    </source>
</evidence>